<evidence type="ECO:0000259" key="8">
    <source>
        <dbReference type="Pfam" id="PF00924"/>
    </source>
</evidence>
<dbReference type="PANTHER" id="PTHR30221">
    <property type="entry name" value="SMALL-CONDUCTANCE MECHANOSENSITIVE CHANNEL"/>
    <property type="match status" value="1"/>
</dbReference>
<comment type="subcellular location">
    <subcellularLocation>
        <location evidence="1">Cell membrane</location>
        <topology evidence="1">Multi-pass membrane protein</topology>
    </subcellularLocation>
</comment>
<dbReference type="InterPro" id="IPR045275">
    <property type="entry name" value="MscS_archaea/bacteria_type"/>
</dbReference>
<evidence type="ECO:0000256" key="6">
    <source>
        <dbReference type="ARBA" id="ARBA00023136"/>
    </source>
</evidence>
<dbReference type="InterPro" id="IPR006685">
    <property type="entry name" value="MscS_channel_2nd"/>
</dbReference>
<evidence type="ECO:0000256" key="7">
    <source>
        <dbReference type="SAM" id="Phobius"/>
    </source>
</evidence>
<keyword evidence="3" id="KW-1003">Cell membrane</keyword>
<feature type="transmembrane region" description="Helical" evidence="7">
    <location>
        <begin position="59"/>
        <end position="81"/>
    </location>
</feature>
<evidence type="ECO:0000256" key="2">
    <source>
        <dbReference type="ARBA" id="ARBA00008017"/>
    </source>
</evidence>
<dbReference type="Pfam" id="PF21088">
    <property type="entry name" value="MS_channel_1st"/>
    <property type="match status" value="1"/>
</dbReference>
<keyword evidence="5 7" id="KW-1133">Transmembrane helix</keyword>
<reference evidence="12" key="1">
    <citation type="submission" date="2023-07" db="EMBL/GenBank/DDBJ databases">
        <authorList>
            <person name="Yue Y."/>
        </authorList>
    </citation>
    <scope>NUCLEOTIDE SEQUENCE [LARGE SCALE GENOMIC DNA]</scope>
    <source>
        <strain evidence="12">2Y89</strain>
    </source>
</reference>
<feature type="domain" description="Mechanosensitive ion channel transmembrane helices 2/3" evidence="10">
    <location>
        <begin position="64"/>
        <end position="102"/>
    </location>
</feature>
<dbReference type="Pfam" id="PF05552">
    <property type="entry name" value="MS_channel_1st_1"/>
    <property type="match status" value="1"/>
</dbReference>
<evidence type="ECO:0000256" key="5">
    <source>
        <dbReference type="ARBA" id="ARBA00022989"/>
    </source>
</evidence>
<evidence type="ECO:0000259" key="10">
    <source>
        <dbReference type="Pfam" id="PF21088"/>
    </source>
</evidence>
<dbReference type="Gene3D" id="2.30.30.60">
    <property type="match status" value="1"/>
</dbReference>
<comment type="similarity">
    <text evidence="2">Belongs to the MscS (TC 1.A.23) family.</text>
</comment>
<evidence type="ECO:0000256" key="1">
    <source>
        <dbReference type="ARBA" id="ARBA00004651"/>
    </source>
</evidence>
<dbReference type="SUPFAM" id="SSF82861">
    <property type="entry name" value="Mechanosensitive channel protein MscS (YggB), transmembrane region"/>
    <property type="match status" value="1"/>
</dbReference>
<dbReference type="InterPro" id="IPR049142">
    <property type="entry name" value="MS_channel_1st"/>
</dbReference>
<evidence type="ECO:0000256" key="3">
    <source>
        <dbReference type="ARBA" id="ARBA00022475"/>
    </source>
</evidence>
<keyword evidence="6 7" id="KW-0472">Membrane</keyword>
<dbReference type="Pfam" id="PF21082">
    <property type="entry name" value="MS_channel_3rd"/>
    <property type="match status" value="1"/>
</dbReference>
<evidence type="ECO:0000259" key="9">
    <source>
        <dbReference type="Pfam" id="PF21082"/>
    </source>
</evidence>
<keyword evidence="4 7" id="KW-0812">Transmembrane</keyword>
<gene>
    <name evidence="11" type="ORF">LBV24_05830</name>
</gene>
<organism evidence="11 12">
    <name type="scientific">Winogradskyella vincentii</name>
    <dbReference type="NCBI Taxonomy" id="2877122"/>
    <lineage>
        <taxon>Bacteria</taxon>
        <taxon>Pseudomonadati</taxon>
        <taxon>Bacteroidota</taxon>
        <taxon>Flavobacteriia</taxon>
        <taxon>Flavobacteriales</taxon>
        <taxon>Flavobacteriaceae</taxon>
        <taxon>Winogradskyella</taxon>
    </lineage>
</organism>
<feature type="domain" description="Mechanosensitive ion channel MscS" evidence="8">
    <location>
        <begin position="104"/>
        <end position="169"/>
    </location>
</feature>
<dbReference type="InterPro" id="IPR011014">
    <property type="entry name" value="MscS_channel_TM-2"/>
</dbReference>
<dbReference type="InterPro" id="IPR008910">
    <property type="entry name" value="MSC_TM_helix"/>
</dbReference>
<accession>A0ABS7XYJ2</accession>
<protein>
    <submittedName>
        <fullName evidence="11">Mechanosensitive ion channel</fullName>
    </submittedName>
</protein>
<dbReference type="Pfam" id="PF00924">
    <property type="entry name" value="MS_channel_2nd"/>
    <property type="match status" value="1"/>
</dbReference>
<dbReference type="Gene3D" id="1.10.287.1260">
    <property type="match status" value="1"/>
</dbReference>
<dbReference type="Proteomes" id="UP001198402">
    <property type="component" value="Unassembled WGS sequence"/>
</dbReference>
<dbReference type="RefSeq" id="WP_224477645.1">
    <property type="nucleotide sequence ID" value="NZ_JAIUJS010000002.1"/>
</dbReference>
<feature type="transmembrane region" description="Helical" evidence="7">
    <location>
        <begin position="20"/>
        <end position="39"/>
    </location>
</feature>
<dbReference type="Gene3D" id="3.30.70.100">
    <property type="match status" value="1"/>
</dbReference>
<feature type="domain" description="Mechanosensitive ion channel MscS C-terminal" evidence="9">
    <location>
        <begin position="176"/>
        <end position="258"/>
    </location>
</feature>
<proteinExistence type="inferred from homology"/>
<dbReference type="InterPro" id="IPR023408">
    <property type="entry name" value="MscS_beta-dom_sf"/>
</dbReference>
<dbReference type="PANTHER" id="PTHR30221:SF1">
    <property type="entry name" value="SMALL-CONDUCTANCE MECHANOSENSITIVE CHANNEL"/>
    <property type="match status" value="1"/>
</dbReference>
<dbReference type="InterPro" id="IPR049278">
    <property type="entry name" value="MS_channel_C"/>
</dbReference>
<comment type="caution">
    <text evidence="11">The sequence shown here is derived from an EMBL/GenBank/DDBJ whole genome shotgun (WGS) entry which is preliminary data.</text>
</comment>
<keyword evidence="12" id="KW-1185">Reference proteome</keyword>
<evidence type="ECO:0000313" key="12">
    <source>
        <dbReference type="Proteomes" id="UP001198402"/>
    </source>
</evidence>
<sequence length="270" mass="29709">MDTQKWIDKGYELIIDFGPKVIGAIVIWIIGSWIIKLILKGLKKAMNKANYDESLKKFLVNLTNWILKIILFIVVLGTMGIETTSFAAVIAAAGLAIGLALQGSLGNFAGGVLIMIFKPFKIGDLIEAQGELGVVKEIEIFTTKLNTPTNKEVIIPNGALSNGNIVNYSTEGILRVDLTFGVSYDADIKQTKEVLMQVLTSNSKVLKDPAPTVNVSELADSSVNFAVRPWCNVADYWDVYFETHENVKIELDKAGIEIPYPHQVEIHKQG</sequence>
<evidence type="ECO:0000313" key="11">
    <source>
        <dbReference type="EMBL" id="MCA0152726.1"/>
    </source>
</evidence>
<dbReference type="SUPFAM" id="SSF50182">
    <property type="entry name" value="Sm-like ribonucleoproteins"/>
    <property type="match status" value="1"/>
</dbReference>
<evidence type="ECO:0000256" key="4">
    <source>
        <dbReference type="ARBA" id="ARBA00022692"/>
    </source>
</evidence>
<dbReference type="InterPro" id="IPR011066">
    <property type="entry name" value="MscS_channel_C_sf"/>
</dbReference>
<dbReference type="SUPFAM" id="SSF82689">
    <property type="entry name" value="Mechanosensitive channel protein MscS (YggB), C-terminal domain"/>
    <property type="match status" value="1"/>
</dbReference>
<name>A0ABS7XYJ2_9FLAO</name>
<dbReference type="InterPro" id="IPR010920">
    <property type="entry name" value="LSM_dom_sf"/>
</dbReference>
<dbReference type="EMBL" id="JAIUJS010000002">
    <property type="protein sequence ID" value="MCA0152726.1"/>
    <property type="molecule type" value="Genomic_DNA"/>
</dbReference>
<feature type="transmembrane region" description="Helical" evidence="7">
    <location>
        <begin position="87"/>
        <end position="117"/>
    </location>
</feature>